<dbReference type="AlphaFoldDB" id="A0A9X6M379"/>
<proteinExistence type="predicted"/>
<sequence length="98" mass="11160">MLQKTLKSIIVASVILLSIFSSFSTSNASAETLDKKWIEKHQVTFYYSDPNSMPKYYDYHSGYYAGQLTRVDQYCSKSPSSGDSICYGFYSGWAYLTQ</sequence>
<comment type="caution">
    <text evidence="2">The sequence shown here is derived from an EMBL/GenBank/DDBJ whole genome shotgun (WGS) entry which is preliminary data.</text>
</comment>
<evidence type="ECO:0000313" key="2">
    <source>
        <dbReference type="EMBL" id="OUB64364.1"/>
    </source>
</evidence>
<feature type="signal peptide" evidence="1">
    <location>
        <begin position="1"/>
        <end position="30"/>
    </location>
</feature>
<gene>
    <name evidence="2" type="ORF">BK750_17785</name>
</gene>
<evidence type="ECO:0000313" key="3">
    <source>
        <dbReference type="Proteomes" id="UP000194853"/>
    </source>
</evidence>
<dbReference type="Proteomes" id="UP000194853">
    <property type="component" value="Unassembled WGS sequence"/>
</dbReference>
<evidence type="ECO:0000256" key="1">
    <source>
        <dbReference type="SAM" id="SignalP"/>
    </source>
</evidence>
<protein>
    <submittedName>
        <fullName evidence="2">Uncharacterized protein</fullName>
    </submittedName>
</protein>
<dbReference type="EMBL" id="MOOS01000141">
    <property type="protein sequence ID" value="OUB64364.1"/>
    <property type="molecule type" value="Genomic_DNA"/>
</dbReference>
<keyword evidence="1" id="KW-0732">Signal</keyword>
<name>A0A9X6M379_BACTJ</name>
<reference evidence="2 3" key="1">
    <citation type="submission" date="2016-10" db="EMBL/GenBank/DDBJ databases">
        <title>Comparative genomics of Bacillus thuringiensis reveals a path to pathogens against multiple invertebrate hosts.</title>
        <authorList>
            <person name="Zheng J."/>
            <person name="Gao Q."/>
            <person name="Liu H."/>
            <person name="Peng D."/>
            <person name="Ruan L."/>
            <person name="Sun M."/>
        </authorList>
    </citation>
    <scope>NUCLEOTIDE SEQUENCE [LARGE SCALE GENOMIC DNA]</scope>
    <source>
        <strain evidence="2">BGSC 4CF1</strain>
    </source>
</reference>
<accession>A0A9X6M379</accession>
<feature type="chain" id="PRO_5040933844" evidence="1">
    <location>
        <begin position="31"/>
        <end position="98"/>
    </location>
</feature>
<organism evidence="2 3">
    <name type="scientific">Bacillus thuringiensis subsp. jegathesan</name>
    <dbReference type="NCBI Taxonomy" id="56955"/>
    <lineage>
        <taxon>Bacteria</taxon>
        <taxon>Bacillati</taxon>
        <taxon>Bacillota</taxon>
        <taxon>Bacilli</taxon>
        <taxon>Bacillales</taxon>
        <taxon>Bacillaceae</taxon>
        <taxon>Bacillus</taxon>
        <taxon>Bacillus cereus group</taxon>
    </lineage>
</organism>
<dbReference type="RefSeq" id="WP_086404285.1">
    <property type="nucleotide sequence ID" value="NZ_MOOS01000141.1"/>
</dbReference>